<dbReference type="AlphaFoldDB" id="A0A2M8PH36"/>
<feature type="transmembrane region" description="Helical" evidence="1">
    <location>
        <begin position="71"/>
        <end position="94"/>
    </location>
</feature>
<evidence type="ECO:0000313" key="2">
    <source>
        <dbReference type="EMBL" id="PJF36868.1"/>
    </source>
</evidence>
<keyword evidence="1" id="KW-1133">Transmembrane helix</keyword>
<dbReference type="Proteomes" id="UP000229681">
    <property type="component" value="Unassembled WGS sequence"/>
</dbReference>
<protein>
    <submittedName>
        <fullName evidence="2">Uncharacterized protein</fullName>
    </submittedName>
</protein>
<reference evidence="2 3" key="1">
    <citation type="submission" date="2017-11" db="EMBL/GenBank/DDBJ databases">
        <title>Evolution of Phototrophy in the Chloroflexi Phylum Driven by Horizontal Gene Transfer.</title>
        <authorList>
            <person name="Ward L.M."/>
            <person name="Hemp J."/>
            <person name="Shih P.M."/>
            <person name="Mcglynn S.E."/>
            <person name="Fischer W."/>
        </authorList>
    </citation>
    <scope>NUCLEOTIDE SEQUENCE [LARGE SCALE GENOMIC DNA]</scope>
    <source>
        <strain evidence="2">JP3_13</strain>
    </source>
</reference>
<feature type="transmembrane region" description="Helical" evidence="1">
    <location>
        <begin position="106"/>
        <end position="131"/>
    </location>
</feature>
<keyword evidence="1" id="KW-0812">Transmembrane</keyword>
<accession>A0A2M8PH36</accession>
<sequence>MSEMDSQTHSQASEPETPLEIDRSFTYRVTIASLIVGVILAGIAALILFSLARPLTADEQGNVNWSLSGLLFPAAAVFVGTILFWSVFGLPLRVARRRGVILDPEIYPWTGAVLLGVFFIGAFVLAIAFGII</sequence>
<evidence type="ECO:0000313" key="3">
    <source>
        <dbReference type="Proteomes" id="UP000229681"/>
    </source>
</evidence>
<gene>
    <name evidence="2" type="ORF">CUN49_03300</name>
</gene>
<name>A0A2M8PH36_9CHLR</name>
<feature type="transmembrane region" description="Helical" evidence="1">
    <location>
        <begin position="29"/>
        <end position="51"/>
    </location>
</feature>
<dbReference type="EMBL" id="PGTM01000027">
    <property type="protein sequence ID" value="PJF36868.1"/>
    <property type="molecule type" value="Genomic_DNA"/>
</dbReference>
<keyword evidence="1" id="KW-0472">Membrane</keyword>
<comment type="caution">
    <text evidence="2">The sequence shown here is derived from an EMBL/GenBank/DDBJ whole genome shotgun (WGS) entry which is preliminary data.</text>
</comment>
<organism evidence="2 3">
    <name type="scientific">Candidatus Thermofonsia Clade 1 bacterium</name>
    <dbReference type="NCBI Taxonomy" id="2364210"/>
    <lineage>
        <taxon>Bacteria</taxon>
        <taxon>Bacillati</taxon>
        <taxon>Chloroflexota</taxon>
        <taxon>Candidatus Thermofontia</taxon>
        <taxon>Candidatus Thermofonsia Clade 1</taxon>
    </lineage>
</organism>
<proteinExistence type="predicted"/>
<evidence type="ECO:0000256" key="1">
    <source>
        <dbReference type="SAM" id="Phobius"/>
    </source>
</evidence>